<keyword evidence="2" id="KW-1185">Reference proteome</keyword>
<proteinExistence type="predicted"/>
<evidence type="ECO:0000313" key="2">
    <source>
        <dbReference type="Proteomes" id="UP000006729"/>
    </source>
</evidence>
<reference evidence="1 2" key="1">
    <citation type="journal article" date="2006" name="Science">
        <title>The genome of black cottonwood, Populus trichocarpa (Torr. &amp; Gray).</title>
        <authorList>
            <person name="Tuskan G.A."/>
            <person name="Difazio S."/>
            <person name="Jansson S."/>
            <person name="Bohlmann J."/>
            <person name="Grigoriev I."/>
            <person name="Hellsten U."/>
            <person name="Putnam N."/>
            <person name="Ralph S."/>
            <person name="Rombauts S."/>
            <person name="Salamov A."/>
            <person name="Schein J."/>
            <person name="Sterck L."/>
            <person name="Aerts A."/>
            <person name="Bhalerao R.R."/>
            <person name="Bhalerao R.P."/>
            <person name="Blaudez D."/>
            <person name="Boerjan W."/>
            <person name="Brun A."/>
            <person name="Brunner A."/>
            <person name="Busov V."/>
            <person name="Campbell M."/>
            <person name="Carlson J."/>
            <person name="Chalot M."/>
            <person name="Chapman J."/>
            <person name="Chen G.L."/>
            <person name="Cooper D."/>
            <person name="Coutinho P.M."/>
            <person name="Couturier J."/>
            <person name="Covert S."/>
            <person name="Cronk Q."/>
            <person name="Cunningham R."/>
            <person name="Davis J."/>
            <person name="Degroeve S."/>
            <person name="Dejardin A."/>
            <person name="Depamphilis C."/>
            <person name="Detter J."/>
            <person name="Dirks B."/>
            <person name="Dubchak I."/>
            <person name="Duplessis S."/>
            <person name="Ehlting J."/>
            <person name="Ellis B."/>
            <person name="Gendler K."/>
            <person name="Goodstein D."/>
            <person name="Gribskov M."/>
            <person name="Grimwood J."/>
            <person name="Groover A."/>
            <person name="Gunter L."/>
            <person name="Hamberger B."/>
            <person name="Heinze B."/>
            <person name="Helariutta Y."/>
            <person name="Henrissat B."/>
            <person name="Holligan D."/>
            <person name="Holt R."/>
            <person name="Huang W."/>
            <person name="Islam-Faridi N."/>
            <person name="Jones S."/>
            <person name="Jones-Rhoades M."/>
            <person name="Jorgensen R."/>
            <person name="Joshi C."/>
            <person name="Kangasjarvi J."/>
            <person name="Karlsson J."/>
            <person name="Kelleher C."/>
            <person name="Kirkpatrick R."/>
            <person name="Kirst M."/>
            <person name="Kohler A."/>
            <person name="Kalluri U."/>
            <person name="Larimer F."/>
            <person name="Leebens-Mack J."/>
            <person name="Leple J.C."/>
            <person name="Locascio P."/>
            <person name="Lou Y."/>
            <person name="Lucas S."/>
            <person name="Martin F."/>
            <person name="Montanini B."/>
            <person name="Napoli C."/>
            <person name="Nelson D.R."/>
            <person name="Nelson C."/>
            <person name="Nieminen K."/>
            <person name="Nilsson O."/>
            <person name="Pereda V."/>
            <person name="Peter G."/>
            <person name="Philippe R."/>
            <person name="Pilate G."/>
            <person name="Poliakov A."/>
            <person name="Razumovskaya J."/>
            <person name="Richardson P."/>
            <person name="Rinaldi C."/>
            <person name="Ritland K."/>
            <person name="Rouze P."/>
            <person name="Ryaboy D."/>
            <person name="Schmutz J."/>
            <person name="Schrader J."/>
            <person name="Segerman B."/>
            <person name="Shin H."/>
            <person name="Siddiqui A."/>
            <person name="Sterky F."/>
            <person name="Terry A."/>
            <person name="Tsai C.J."/>
            <person name="Uberbacher E."/>
            <person name="Unneberg P."/>
            <person name="Vahala J."/>
            <person name="Wall K."/>
            <person name="Wessler S."/>
            <person name="Yang G."/>
            <person name="Yin T."/>
            <person name="Douglas C."/>
            <person name="Marra M."/>
            <person name="Sandberg G."/>
            <person name="Van de Peer Y."/>
            <person name="Rokhsar D."/>
        </authorList>
    </citation>
    <scope>NUCLEOTIDE SEQUENCE [LARGE SCALE GENOMIC DNA]</scope>
    <source>
        <strain evidence="2">cv. Nisqually</strain>
    </source>
</reference>
<dbReference type="EMBL" id="CM009305">
    <property type="protein sequence ID" value="KAI9380035.1"/>
    <property type="molecule type" value="Genomic_DNA"/>
</dbReference>
<name>A0ACC0RTX8_POPTR</name>
<dbReference type="Proteomes" id="UP000006729">
    <property type="component" value="Chromosome 16"/>
</dbReference>
<accession>A0ACC0RTX8</accession>
<protein>
    <submittedName>
        <fullName evidence="1">Uncharacterized protein</fullName>
    </submittedName>
</protein>
<comment type="caution">
    <text evidence="1">The sequence shown here is derived from an EMBL/GenBank/DDBJ whole genome shotgun (WGS) entry which is preliminary data.</text>
</comment>
<sequence length="87" mass="10215">MLYIVAESKLLSIIRILNFQRAKSLPCQAEGHRFFDRHCQLNTFQQLLQFSVYNKMLSQAAESEHMLCVVRNSGYLLLEYELAYKPD</sequence>
<evidence type="ECO:0000313" key="1">
    <source>
        <dbReference type="EMBL" id="KAI9380035.1"/>
    </source>
</evidence>
<organism evidence="1 2">
    <name type="scientific">Populus trichocarpa</name>
    <name type="common">Western balsam poplar</name>
    <name type="synonym">Populus balsamifera subsp. trichocarpa</name>
    <dbReference type="NCBI Taxonomy" id="3694"/>
    <lineage>
        <taxon>Eukaryota</taxon>
        <taxon>Viridiplantae</taxon>
        <taxon>Streptophyta</taxon>
        <taxon>Embryophyta</taxon>
        <taxon>Tracheophyta</taxon>
        <taxon>Spermatophyta</taxon>
        <taxon>Magnoliopsida</taxon>
        <taxon>eudicotyledons</taxon>
        <taxon>Gunneridae</taxon>
        <taxon>Pentapetalae</taxon>
        <taxon>rosids</taxon>
        <taxon>fabids</taxon>
        <taxon>Malpighiales</taxon>
        <taxon>Salicaceae</taxon>
        <taxon>Saliceae</taxon>
        <taxon>Populus</taxon>
    </lineage>
</organism>
<gene>
    <name evidence="1" type="ORF">POPTR_016G023320v4</name>
</gene>